<gene>
    <name evidence="2" type="ORF">J42TS3_16700</name>
</gene>
<reference evidence="2 3" key="1">
    <citation type="submission" date="2021-03" db="EMBL/GenBank/DDBJ databases">
        <title>Antimicrobial resistance genes in bacteria isolated from Japanese honey, and their potential for conferring macrolide and lincosamide resistance in the American foulbrood pathogen Paenibacillus larvae.</title>
        <authorList>
            <person name="Okamoto M."/>
            <person name="Kumagai M."/>
            <person name="Kanamori H."/>
            <person name="Takamatsu D."/>
        </authorList>
    </citation>
    <scope>NUCLEOTIDE SEQUENCE [LARGE SCALE GENOMIC DNA]</scope>
    <source>
        <strain evidence="2 3">J42TS3</strain>
    </source>
</reference>
<proteinExistence type="predicted"/>
<organism evidence="2 3">
    <name type="scientific">Paenibacillus vini</name>
    <dbReference type="NCBI Taxonomy" id="1476024"/>
    <lineage>
        <taxon>Bacteria</taxon>
        <taxon>Bacillati</taxon>
        <taxon>Bacillota</taxon>
        <taxon>Bacilli</taxon>
        <taxon>Bacillales</taxon>
        <taxon>Paenibacillaceae</taxon>
        <taxon>Paenibacillus</taxon>
    </lineage>
</organism>
<accession>A0ABQ4M9I1</accession>
<feature type="coiled-coil region" evidence="1">
    <location>
        <begin position="556"/>
        <end position="583"/>
    </location>
</feature>
<evidence type="ECO:0000313" key="2">
    <source>
        <dbReference type="EMBL" id="GIP52635.1"/>
    </source>
</evidence>
<dbReference type="EMBL" id="BOSL01000004">
    <property type="protein sequence ID" value="GIP52635.1"/>
    <property type="molecule type" value="Genomic_DNA"/>
</dbReference>
<evidence type="ECO:0008006" key="4">
    <source>
        <dbReference type="Google" id="ProtNLM"/>
    </source>
</evidence>
<keyword evidence="3" id="KW-1185">Reference proteome</keyword>
<name>A0ABQ4M9I1_9BACL</name>
<comment type="caution">
    <text evidence="2">The sequence shown here is derived from an EMBL/GenBank/DDBJ whole genome shotgun (WGS) entry which is preliminary data.</text>
</comment>
<protein>
    <recommendedName>
        <fullName evidence="4">Transcription initiation factor TFIID</fullName>
    </recommendedName>
</protein>
<dbReference type="Proteomes" id="UP000679992">
    <property type="component" value="Unassembled WGS sequence"/>
</dbReference>
<evidence type="ECO:0000313" key="3">
    <source>
        <dbReference type="Proteomes" id="UP000679992"/>
    </source>
</evidence>
<sequence length="794" mass="91234">MKEQLEQFAIDYDRNEERLTLQGDDQSSIHYPALFLFIGDKTAEAIDVVKELNDRKWDNSKGVMYLHVMTAQGASAQSEGSSSVSVKRHILDGIGGGDDPKTVRPRMYREFYRNGQGLFELNRAIRQVSSSISEYGRLYSSFDRIHLSVITRVDDPLNVFVPELSLLAESILGQSFKSVQMDLYVLISEREQVEAFGYGSSAGVAFLRELDYMQQPDYSFTANLHVTEDGLSIPVTHRAAPLFDLVYVLSDRNERGIMSAGELYSSYEMISHISLLKNRKYKEQAFDPANSSYNNTSFKNNIMTQSGRQGYVSAGLAKVKRPNQSIALVVLYHFYRQMMTDMAQDPGASEQQRLALFGVNPVLIEERVSTLVPDVEAISEMHALMTNEVSYAAIRQMSLREAEEALFGGGCAAFFRSNYEETARRRLEQLNVAEELDHAVRTGMAADPLIGLFQLFHWSGEHKENGGIRPFLQALYRETQMELDLAKAELDQISGGIVDHLSFKRVPFMDKRNLRACISELFQTVYYRKRNLLVLEMKLKLITRIEAEVEALHKRYGGKITQLESLESQLKEAAQESVTWADDYIGQNIMEYYELVTKRVIDEWKAKRGPGVFFEDRMLGNQRELLDHNGTEGLLTKLISVCRDTLLTSSYFKLTFEEELLQRSNVTIDYSNKEVLSKDELFKKLYRTLEDRAAIHLRLYDYTQEHRYEEKYIFGDYESEFVRYVFGVDETSRIYKLGCLHERRSSGVVKLNLMGGFHLEDLMYYRNGKVYYETYLANGYEFHGIQPDSLPELR</sequence>
<dbReference type="RefSeq" id="WP_213654390.1">
    <property type="nucleotide sequence ID" value="NZ_BOSL01000004.1"/>
</dbReference>
<evidence type="ECO:0000256" key="1">
    <source>
        <dbReference type="SAM" id="Coils"/>
    </source>
</evidence>
<keyword evidence="1" id="KW-0175">Coiled coil</keyword>